<keyword evidence="2 8" id="KW-0728">SH3 domain</keyword>
<evidence type="ECO:0000256" key="6">
    <source>
        <dbReference type="ARBA" id="ARBA00022843"/>
    </source>
</evidence>
<accession>A7RVL2</accession>
<feature type="domain" description="SH3" evidence="9">
    <location>
        <begin position="157"/>
        <end position="214"/>
    </location>
</feature>
<dbReference type="InterPro" id="IPR013083">
    <property type="entry name" value="Znf_RING/FYVE/PHD"/>
</dbReference>
<dbReference type="InterPro" id="IPR050384">
    <property type="entry name" value="Endophilin_SH3RF"/>
</dbReference>
<dbReference type="AlphaFoldDB" id="A7RVL2"/>
<evidence type="ECO:0000256" key="1">
    <source>
        <dbReference type="ARBA" id="ARBA00008649"/>
    </source>
</evidence>
<dbReference type="FunFam" id="3.30.40.10:FF:000077">
    <property type="entry name" value="E3 ubiquitin-protein ligase SH3RF1 isoform X1"/>
    <property type="match status" value="1"/>
</dbReference>
<dbReference type="InterPro" id="IPR036028">
    <property type="entry name" value="SH3-like_dom_sf"/>
</dbReference>
<dbReference type="GO" id="GO:0008270">
    <property type="term" value="F:zinc ion binding"/>
    <property type="evidence" value="ECO:0007669"/>
    <property type="project" value="UniProtKB-KW"/>
</dbReference>
<dbReference type="PANTHER" id="PTHR14167:SF51">
    <property type="entry name" value="RING-TYPE E3 UBIQUITIN TRANSFERASE"/>
    <property type="match status" value="1"/>
</dbReference>
<dbReference type="Proteomes" id="UP000001593">
    <property type="component" value="Unassembled WGS sequence"/>
</dbReference>
<organism evidence="11 12">
    <name type="scientific">Nematostella vectensis</name>
    <name type="common">Starlet sea anemone</name>
    <dbReference type="NCBI Taxonomy" id="45351"/>
    <lineage>
        <taxon>Eukaryota</taxon>
        <taxon>Metazoa</taxon>
        <taxon>Cnidaria</taxon>
        <taxon>Anthozoa</taxon>
        <taxon>Hexacorallia</taxon>
        <taxon>Actiniaria</taxon>
        <taxon>Edwardsiidae</taxon>
        <taxon>Nematostella</taxon>
    </lineage>
</organism>
<dbReference type="eggNOG" id="KOG2177">
    <property type="taxonomic scope" value="Eukaryota"/>
</dbReference>
<evidence type="ECO:0000256" key="4">
    <source>
        <dbReference type="ARBA" id="ARBA00022771"/>
    </source>
</evidence>
<feature type="domain" description="RING-type" evidence="10">
    <location>
        <begin position="14"/>
        <end position="55"/>
    </location>
</feature>
<keyword evidence="3" id="KW-0479">Metal-binding</keyword>
<gene>
    <name evidence="11" type="ORF">NEMVEDRAFT_v1g163204</name>
</gene>
<keyword evidence="4 7" id="KW-0863">Zinc-finger</keyword>
<evidence type="ECO:0000256" key="3">
    <source>
        <dbReference type="ARBA" id="ARBA00022723"/>
    </source>
</evidence>
<dbReference type="CDD" id="cd11787">
    <property type="entry name" value="SH3_SH3RF_2"/>
    <property type="match status" value="1"/>
</dbReference>
<dbReference type="PRINTS" id="PR00452">
    <property type="entry name" value="SH3DOMAIN"/>
</dbReference>
<dbReference type="PANTHER" id="PTHR14167">
    <property type="entry name" value="SH3 DOMAIN-CONTAINING"/>
    <property type="match status" value="1"/>
</dbReference>
<dbReference type="OrthoDB" id="2163411at2759"/>
<evidence type="ECO:0000256" key="2">
    <source>
        <dbReference type="ARBA" id="ARBA00022443"/>
    </source>
</evidence>
<reference evidence="11 12" key="1">
    <citation type="journal article" date="2007" name="Science">
        <title>Sea anemone genome reveals ancestral eumetazoan gene repertoire and genomic organization.</title>
        <authorList>
            <person name="Putnam N.H."/>
            <person name="Srivastava M."/>
            <person name="Hellsten U."/>
            <person name="Dirks B."/>
            <person name="Chapman J."/>
            <person name="Salamov A."/>
            <person name="Terry A."/>
            <person name="Shapiro H."/>
            <person name="Lindquist E."/>
            <person name="Kapitonov V.V."/>
            <person name="Jurka J."/>
            <person name="Genikhovich G."/>
            <person name="Grigoriev I.V."/>
            <person name="Lucas S.M."/>
            <person name="Steele R.E."/>
            <person name="Finnerty J.R."/>
            <person name="Technau U."/>
            <person name="Martindale M.Q."/>
            <person name="Rokhsar D.S."/>
        </authorList>
    </citation>
    <scope>NUCLEOTIDE SEQUENCE [LARGE SCALE GENOMIC DNA]</scope>
    <source>
        <strain evidence="12">CH2 X CH6</strain>
    </source>
</reference>
<evidence type="ECO:0000256" key="5">
    <source>
        <dbReference type="ARBA" id="ARBA00022833"/>
    </source>
</evidence>
<protein>
    <recommendedName>
        <fullName evidence="13">SH3 domain-containing RING finger protein 3</fullName>
    </recommendedName>
</protein>
<dbReference type="Pfam" id="PF13445">
    <property type="entry name" value="zf-RING_UBOX"/>
    <property type="match status" value="1"/>
</dbReference>
<sequence length="214" mass="24477">MSLDSVELNELLECSVCLERLDHTSKVLPCQHTFCRRCLKEIQAAKKELRCPECRILVDQEVDELPSNILLVRILEGLNRKRPNSSDQRTTKPCARVLYDFEPREQGDLALCKGDFVYLLRQVDENWFEGQVNGCQGFLPSNYVEVISALPCLDDDYNDPVAKALYDFDGGEEQDILPFKQGDVISVIRKVDENWCEGKLNNKCGIFPINFVEV</sequence>
<evidence type="ECO:0000259" key="9">
    <source>
        <dbReference type="PROSITE" id="PS50002"/>
    </source>
</evidence>
<dbReference type="PROSITE" id="PS50002">
    <property type="entry name" value="SH3"/>
    <property type="match status" value="2"/>
</dbReference>
<dbReference type="InterPro" id="IPR027370">
    <property type="entry name" value="Znf-RING_euk"/>
</dbReference>
<dbReference type="PhylomeDB" id="A7RVL2"/>
<dbReference type="InterPro" id="IPR017907">
    <property type="entry name" value="Znf_RING_CS"/>
</dbReference>
<dbReference type="SUPFAM" id="SSF57850">
    <property type="entry name" value="RING/U-box"/>
    <property type="match status" value="1"/>
</dbReference>
<name>A7RVL2_NEMVE</name>
<dbReference type="PRINTS" id="PR01887">
    <property type="entry name" value="SPECTRNALPHA"/>
</dbReference>
<dbReference type="Gene3D" id="2.30.30.40">
    <property type="entry name" value="SH3 Domains"/>
    <property type="match status" value="2"/>
</dbReference>
<feature type="domain" description="SH3" evidence="9">
    <location>
        <begin position="90"/>
        <end position="149"/>
    </location>
</feature>
<dbReference type="OMA" id="HARAIHN"/>
<evidence type="ECO:0000313" key="12">
    <source>
        <dbReference type="Proteomes" id="UP000001593"/>
    </source>
</evidence>
<dbReference type="InParanoid" id="A7RVL2"/>
<dbReference type="SMART" id="SM00184">
    <property type="entry name" value="RING"/>
    <property type="match status" value="1"/>
</dbReference>
<proteinExistence type="inferred from homology"/>
<evidence type="ECO:0000256" key="8">
    <source>
        <dbReference type="PROSITE-ProRule" id="PRU00192"/>
    </source>
</evidence>
<dbReference type="SUPFAM" id="SSF50044">
    <property type="entry name" value="SH3-domain"/>
    <property type="match status" value="2"/>
</dbReference>
<dbReference type="Gene3D" id="3.30.40.10">
    <property type="entry name" value="Zinc/RING finger domain, C3HC4 (zinc finger)"/>
    <property type="match status" value="1"/>
</dbReference>
<dbReference type="InterPro" id="IPR001841">
    <property type="entry name" value="Znf_RING"/>
</dbReference>
<evidence type="ECO:0000259" key="10">
    <source>
        <dbReference type="PROSITE" id="PS50089"/>
    </source>
</evidence>
<feature type="non-terminal residue" evidence="11">
    <location>
        <position position="214"/>
    </location>
</feature>
<keyword evidence="6" id="KW-0832">Ubl conjugation</keyword>
<dbReference type="KEGG" id="nve:5516385"/>
<evidence type="ECO:0008006" key="13">
    <source>
        <dbReference type="Google" id="ProtNLM"/>
    </source>
</evidence>
<dbReference type="SMART" id="SM00326">
    <property type="entry name" value="SH3"/>
    <property type="match status" value="2"/>
</dbReference>
<keyword evidence="12" id="KW-1185">Reference proteome</keyword>
<dbReference type="PROSITE" id="PS00518">
    <property type="entry name" value="ZF_RING_1"/>
    <property type="match status" value="1"/>
</dbReference>
<dbReference type="Pfam" id="PF00018">
    <property type="entry name" value="SH3_1"/>
    <property type="match status" value="1"/>
</dbReference>
<dbReference type="HOGENOM" id="CLU_015769_3_0_1"/>
<evidence type="ECO:0000313" key="11">
    <source>
        <dbReference type="EMBL" id="EDO44404.1"/>
    </source>
</evidence>
<keyword evidence="5" id="KW-0862">Zinc</keyword>
<dbReference type="Pfam" id="PF14604">
    <property type="entry name" value="SH3_9"/>
    <property type="match status" value="1"/>
</dbReference>
<evidence type="ECO:0000256" key="7">
    <source>
        <dbReference type="PROSITE-ProRule" id="PRU00175"/>
    </source>
</evidence>
<dbReference type="InterPro" id="IPR001452">
    <property type="entry name" value="SH3_domain"/>
</dbReference>
<dbReference type="PROSITE" id="PS50089">
    <property type="entry name" value="ZF_RING_2"/>
    <property type="match status" value="1"/>
</dbReference>
<dbReference type="EMBL" id="DS469544">
    <property type="protein sequence ID" value="EDO44404.1"/>
    <property type="molecule type" value="Genomic_DNA"/>
</dbReference>
<comment type="similarity">
    <text evidence="1">Belongs to the SH3RF family.</text>
</comment>
<dbReference type="STRING" id="45351.A7RVL2"/>